<evidence type="ECO:0000256" key="2">
    <source>
        <dbReference type="SAM" id="Phobius"/>
    </source>
</evidence>
<gene>
    <name evidence="3" type="ORF">ABIC20_007247</name>
</gene>
<feature type="compositionally biased region" description="Basic and acidic residues" evidence="1">
    <location>
        <begin position="1"/>
        <end position="12"/>
    </location>
</feature>
<evidence type="ECO:0000256" key="1">
    <source>
        <dbReference type="SAM" id="MobiDB-lite"/>
    </source>
</evidence>
<proteinExistence type="predicted"/>
<protein>
    <submittedName>
        <fullName evidence="3">Flp pilus assembly protein TadB</fullName>
    </submittedName>
</protein>
<keyword evidence="4" id="KW-1185">Reference proteome</keyword>
<dbReference type="Proteomes" id="UP001549119">
    <property type="component" value="Unassembled WGS sequence"/>
</dbReference>
<evidence type="ECO:0000313" key="3">
    <source>
        <dbReference type="EMBL" id="MET3869862.1"/>
    </source>
</evidence>
<feature type="transmembrane region" description="Helical" evidence="2">
    <location>
        <begin position="38"/>
        <end position="67"/>
    </location>
</feature>
<keyword evidence="2" id="KW-1133">Transmembrane helix</keyword>
<name>A0ABV2NTJ6_9HYPH</name>
<keyword evidence="2" id="KW-0812">Transmembrane</keyword>
<keyword evidence="2" id="KW-0472">Membrane</keyword>
<feature type="transmembrane region" description="Helical" evidence="2">
    <location>
        <begin position="79"/>
        <end position="103"/>
    </location>
</feature>
<evidence type="ECO:0000313" key="4">
    <source>
        <dbReference type="Proteomes" id="UP001549119"/>
    </source>
</evidence>
<organism evidence="3 4">
    <name type="scientific">Methylobacterium radiotolerans</name>
    <dbReference type="NCBI Taxonomy" id="31998"/>
    <lineage>
        <taxon>Bacteria</taxon>
        <taxon>Pseudomonadati</taxon>
        <taxon>Pseudomonadota</taxon>
        <taxon>Alphaproteobacteria</taxon>
        <taxon>Hyphomicrobiales</taxon>
        <taxon>Methylobacteriaceae</taxon>
        <taxon>Methylobacterium</taxon>
    </lineage>
</organism>
<accession>A0ABV2NTJ6</accession>
<dbReference type="RefSeq" id="WP_209735527.1">
    <property type="nucleotide sequence ID" value="NZ_JBEPNV010000004.1"/>
</dbReference>
<reference evidence="3 4" key="1">
    <citation type="submission" date="2024-06" db="EMBL/GenBank/DDBJ databases">
        <title>Genomics of switchgrass bacterial isolates.</title>
        <authorList>
            <person name="Shade A."/>
        </authorList>
    </citation>
    <scope>NUCLEOTIDE SEQUENCE [LARGE SCALE GENOMIC DNA]</scope>
    <source>
        <strain evidence="3 4">PvP084</strain>
    </source>
</reference>
<feature type="transmembrane region" description="Helical" evidence="2">
    <location>
        <begin position="279"/>
        <end position="297"/>
    </location>
</feature>
<feature type="transmembrane region" description="Helical" evidence="2">
    <location>
        <begin position="115"/>
        <end position="134"/>
    </location>
</feature>
<dbReference type="EMBL" id="JBEPNW010000007">
    <property type="protein sequence ID" value="MET3869862.1"/>
    <property type="molecule type" value="Genomic_DNA"/>
</dbReference>
<comment type="caution">
    <text evidence="3">The sequence shown here is derived from an EMBL/GenBank/DDBJ whole genome shotgun (WGS) entry which is preliminary data.</text>
</comment>
<feature type="region of interest" description="Disordered" evidence="1">
    <location>
        <begin position="1"/>
        <end position="22"/>
    </location>
</feature>
<sequence>MTLDPDTPRNHGDLSAPHLSPATPAEDARSVLLNDVSWGAVLAGVVVALVVQLLINLLGLGIGAASVTAAGGDNPSATTFSIGAGLWWTLSGILASFAGAYAAGRLCGKPKENTAAWHGLTAWALTTLVVFYLLSSAVGGVLGGAFSSISSAAGGLANTAGGAVQTVAQAAAPSLTKVSDPFGSIEQSVRGATSGQDPAAAKDAAVAAVRAALTGDQAQAEAARNRAADALAKAQGISPDQAKQQVQQYEQQYRQAVASAKQQAQAAAEVTRKAVSRGALFGFLALVLGAVAAWFGGRMGAVQPTLTGLAFSSTAPRT</sequence>